<evidence type="ECO:0000256" key="1">
    <source>
        <dbReference type="SAM" id="Phobius"/>
    </source>
</evidence>
<keyword evidence="1" id="KW-0472">Membrane</keyword>
<dbReference type="KEGG" id="tper:IWA51_11150"/>
<keyword evidence="3" id="KW-1185">Reference proteome</keyword>
<dbReference type="EMBL" id="CP064936">
    <property type="protein sequence ID" value="QQA00798.1"/>
    <property type="molecule type" value="Genomic_DNA"/>
</dbReference>
<dbReference type="Proteomes" id="UP000595224">
    <property type="component" value="Chromosome"/>
</dbReference>
<keyword evidence="1" id="KW-0812">Transmembrane</keyword>
<dbReference type="Gene3D" id="1.10.10.1320">
    <property type="entry name" value="Anti-sigma factor, zinc-finger domain"/>
    <property type="match status" value="1"/>
</dbReference>
<dbReference type="InterPro" id="IPR041916">
    <property type="entry name" value="Anti_sigma_zinc_sf"/>
</dbReference>
<keyword evidence="1" id="KW-1133">Transmembrane helix</keyword>
<evidence type="ECO:0000313" key="3">
    <source>
        <dbReference type="Proteomes" id="UP000595224"/>
    </source>
</evidence>
<sequence>MYTCPEKDIHSVYIDNELPEAYIAEYEAHVKNCPKCAAELALLRNLHSVFKADSSNITLDSRAMNDSFERLQARLSYSKIAKANSGSSNGIKFRDTVKYIAAGIAAAAVFAVVIPVRTAKTTHAPASDFTPVARVSLSSPVQHIRTDGKIDTTTLSNLLGSRENTSGAIPMTVSAIPGLNSIPYAKTESTSPSFASYDVFSPVFEDEHNNSLSKTPRGFSFYISSPTANITFVTGN</sequence>
<protein>
    <submittedName>
        <fullName evidence="2">Zf-HC2 domain-containing protein</fullName>
    </submittedName>
</protein>
<accession>A0A7T3RCX2</accession>
<evidence type="ECO:0000313" key="2">
    <source>
        <dbReference type="EMBL" id="QQA00798.1"/>
    </source>
</evidence>
<reference evidence="2 3" key="1">
    <citation type="submission" date="2020-11" db="EMBL/GenBank/DDBJ databases">
        <title>Treponema Peruensis nv. sp., first commensal Treponema isolated from human feces.</title>
        <authorList>
            <person name="Belkhou C."/>
            <person name="Raes J."/>
        </authorList>
    </citation>
    <scope>NUCLEOTIDE SEQUENCE [LARGE SCALE GENOMIC DNA]</scope>
    <source>
        <strain evidence="2 3">RCC2812</strain>
    </source>
</reference>
<name>A0A7T3RCX2_9SPIR</name>
<proteinExistence type="predicted"/>
<organism evidence="2 3">
    <name type="scientific">Treponema peruense</name>
    <dbReference type="NCBI Taxonomy" id="2787628"/>
    <lineage>
        <taxon>Bacteria</taxon>
        <taxon>Pseudomonadati</taxon>
        <taxon>Spirochaetota</taxon>
        <taxon>Spirochaetia</taxon>
        <taxon>Spirochaetales</taxon>
        <taxon>Treponemataceae</taxon>
        <taxon>Treponema</taxon>
    </lineage>
</organism>
<dbReference type="RefSeq" id="WP_198442479.1">
    <property type="nucleotide sequence ID" value="NZ_CBCSHE010000015.1"/>
</dbReference>
<dbReference type="AlphaFoldDB" id="A0A7T3RCX2"/>
<gene>
    <name evidence="2" type="ORF">IWA51_11150</name>
</gene>
<feature type="transmembrane region" description="Helical" evidence="1">
    <location>
        <begin position="97"/>
        <end position="116"/>
    </location>
</feature>